<feature type="region of interest" description="Disordered" evidence="1">
    <location>
        <begin position="1"/>
        <end position="46"/>
    </location>
</feature>
<organism evidence="2">
    <name type="scientific">Lysobacter firmicutimachus</name>
    <dbReference type="NCBI Taxonomy" id="1792846"/>
    <lineage>
        <taxon>Bacteria</taxon>
        <taxon>Pseudomonadati</taxon>
        <taxon>Pseudomonadota</taxon>
        <taxon>Gammaproteobacteria</taxon>
        <taxon>Lysobacterales</taxon>
        <taxon>Lysobacteraceae</taxon>
        <taxon>Lysobacter</taxon>
    </lineage>
</organism>
<name>A0AAU8MRJ0_9GAMM</name>
<gene>
    <name evidence="2" type="ORF">ABU614_21535</name>
</gene>
<protein>
    <submittedName>
        <fullName evidence="2">Uncharacterized protein</fullName>
    </submittedName>
</protein>
<accession>A0AAU8MRJ0</accession>
<proteinExistence type="predicted"/>
<evidence type="ECO:0000256" key="1">
    <source>
        <dbReference type="SAM" id="MobiDB-lite"/>
    </source>
</evidence>
<dbReference type="AlphaFoldDB" id="A0AAU8MRJ0"/>
<dbReference type="EMBL" id="CP159925">
    <property type="protein sequence ID" value="XCO74903.1"/>
    <property type="molecule type" value="Genomic_DNA"/>
</dbReference>
<evidence type="ECO:0000313" key="2">
    <source>
        <dbReference type="EMBL" id="XCO74903.1"/>
    </source>
</evidence>
<reference evidence="2" key="1">
    <citation type="submission" date="2024-06" db="EMBL/GenBank/DDBJ databases">
        <authorList>
            <person name="Li S."/>
        </authorList>
    </citation>
    <scope>NUCLEOTIDE SEQUENCE</scope>
    <source>
        <strain evidence="2">SR10</strain>
    </source>
</reference>
<sequence length="205" mass="22302">MTQPIPEGGERAADEVAAMLDRIARESTNTSAAPPQPANERPAAQGKALAANELIAITLRLIDSLRSSRDLSPERVGDAVGVELSERNGNTVAGPLTEGGTYFISSKALYRERPDKWTTSILLLPGGTDSNCTFPLETLRRHTATKGFRATENIRRRDGSERALYRLPTTAEDIEFVIEADVARATGSPPCIRELIIEANTEEDR</sequence>
<dbReference type="RefSeq" id="WP_363797753.1">
    <property type="nucleotide sequence ID" value="NZ_CP159925.1"/>
</dbReference>